<proteinExistence type="predicted"/>
<evidence type="ECO:0000313" key="1">
    <source>
        <dbReference type="EMBL" id="KAL3331435.1"/>
    </source>
</evidence>
<gene>
    <name evidence="1" type="ORF">AABB24_034983</name>
</gene>
<reference evidence="1 2" key="1">
    <citation type="submission" date="2024-05" db="EMBL/GenBank/DDBJ databases">
        <title>De novo assembly of an allotetraploid wild potato.</title>
        <authorList>
            <person name="Hosaka A.J."/>
        </authorList>
    </citation>
    <scope>NUCLEOTIDE SEQUENCE [LARGE SCALE GENOMIC DNA]</scope>
    <source>
        <tissue evidence="1">Young leaves</tissue>
    </source>
</reference>
<sequence>MLSRIVLVLSTPLSSSLLFLKNQSFLFLNSGKENSRMRSLVLSCESSSFLIRPSFAFPNFSPANSHLIASSRFSRRHSLCKQHGWFEDFSKGVRTRNYKRFYNTRSAYGGDECSSTNRTALSKRKNQSTSVLQVLDMPENNYLKAVVLSGLFTLLFTQQASAASEVATGLQSFPFFGDLGDLSTGVLVDILF</sequence>
<comment type="caution">
    <text evidence="1">The sequence shown here is derived from an EMBL/GenBank/DDBJ whole genome shotgun (WGS) entry which is preliminary data.</text>
</comment>
<dbReference type="AlphaFoldDB" id="A0ABD2RHV3"/>
<dbReference type="Proteomes" id="UP001627284">
    <property type="component" value="Unassembled WGS sequence"/>
</dbReference>
<evidence type="ECO:0000313" key="2">
    <source>
        <dbReference type="Proteomes" id="UP001627284"/>
    </source>
</evidence>
<protein>
    <submittedName>
        <fullName evidence="1">Uncharacterized protein</fullName>
    </submittedName>
</protein>
<dbReference type="EMBL" id="JBJKTR010000020">
    <property type="protein sequence ID" value="KAL3331435.1"/>
    <property type="molecule type" value="Genomic_DNA"/>
</dbReference>
<keyword evidence="2" id="KW-1185">Reference proteome</keyword>
<name>A0ABD2RHV3_9SOLN</name>
<accession>A0ABD2RHV3</accession>
<organism evidence="1 2">
    <name type="scientific">Solanum stoloniferum</name>
    <dbReference type="NCBI Taxonomy" id="62892"/>
    <lineage>
        <taxon>Eukaryota</taxon>
        <taxon>Viridiplantae</taxon>
        <taxon>Streptophyta</taxon>
        <taxon>Embryophyta</taxon>
        <taxon>Tracheophyta</taxon>
        <taxon>Spermatophyta</taxon>
        <taxon>Magnoliopsida</taxon>
        <taxon>eudicotyledons</taxon>
        <taxon>Gunneridae</taxon>
        <taxon>Pentapetalae</taxon>
        <taxon>asterids</taxon>
        <taxon>lamiids</taxon>
        <taxon>Solanales</taxon>
        <taxon>Solanaceae</taxon>
        <taxon>Solanoideae</taxon>
        <taxon>Solaneae</taxon>
        <taxon>Solanum</taxon>
    </lineage>
</organism>